<dbReference type="InterPro" id="IPR001296">
    <property type="entry name" value="Glyco_trans_1"/>
</dbReference>
<reference evidence="3" key="1">
    <citation type="submission" date="2006-03" db="EMBL/GenBank/DDBJ databases">
        <title>Complete sequence of Rhodopseudomonas palustris BisB18.</title>
        <authorList>
            <consortium name="US DOE Joint Genome Institute"/>
            <person name="Copeland A."/>
            <person name="Lucas S."/>
            <person name="Lapidus A."/>
            <person name="Barry K."/>
            <person name="Detter J.C."/>
            <person name="Glavina del Rio T."/>
            <person name="Hammon N."/>
            <person name="Israni S."/>
            <person name="Dalin E."/>
            <person name="Tice H."/>
            <person name="Pitluck S."/>
            <person name="Chain P."/>
            <person name="Malfatti S."/>
            <person name="Shin M."/>
            <person name="Vergez L."/>
            <person name="Schmutz J."/>
            <person name="Larimer F."/>
            <person name="Land M."/>
            <person name="Hauser L."/>
            <person name="Pelletier D.A."/>
            <person name="Kyrpides N."/>
            <person name="Anderson I."/>
            <person name="Oda Y."/>
            <person name="Harwood C.S."/>
            <person name="Richardson P."/>
        </authorList>
    </citation>
    <scope>NUCLEOTIDE SEQUENCE [LARGE SCALE GENOMIC DNA]</scope>
    <source>
        <strain evidence="3">BisB18</strain>
    </source>
</reference>
<dbReference type="OrthoDB" id="9790710at2"/>
<organism evidence="3">
    <name type="scientific">Rhodopseudomonas palustris (strain BisB18)</name>
    <dbReference type="NCBI Taxonomy" id="316056"/>
    <lineage>
        <taxon>Bacteria</taxon>
        <taxon>Pseudomonadati</taxon>
        <taxon>Pseudomonadota</taxon>
        <taxon>Alphaproteobacteria</taxon>
        <taxon>Hyphomicrobiales</taxon>
        <taxon>Nitrobacteraceae</taxon>
        <taxon>Rhodopseudomonas</taxon>
    </lineage>
</organism>
<evidence type="ECO:0000259" key="1">
    <source>
        <dbReference type="Pfam" id="PF00534"/>
    </source>
</evidence>
<protein>
    <submittedName>
        <fullName evidence="3">Glycosyl transferase, group 1</fullName>
    </submittedName>
</protein>
<dbReference type="Pfam" id="PF13439">
    <property type="entry name" value="Glyco_transf_4"/>
    <property type="match status" value="1"/>
</dbReference>
<name>Q20YQ6_RHOPB</name>
<keyword evidence="3" id="KW-0808">Transferase</keyword>
<gene>
    <name evidence="3" type="ordered locus">RPC_4206</name>
</gene>
<feature type="domain" description="Glycosyltransferase subfamily 4-like N-terminal" evidence="2">
    <location>
        <begin position="22"/>
        <end position="173"/>
    </location>
</feature>
<proteinExistence type="predicted"/>
<dbReference type="eggNOG" id="COG0438">
    <property type="taxonomic scope" value="Bacteria"/>
</dbReference>
<evidence type="ECO:0000313" key="3">
    <source>
        <dbReference type="EMBL" id="ABD89730.1"/>
    </source>
</evidence>
<dbReference type="HOGENOM" id="CLU_009583_2_1_5"/>
<evidence type="ECO:0000259" key="2">
    <source>
        <dbReference type="Pfam" id="PF13439"/>
    </source>
</evidence>
<dbReference type="KEGG" id="rpc:RPC_4206"/>
<dbReference type="CAZy" id="GT4">
    <property type="family name" value="Glycosyltransferase Family 4"/>
</dbReference>
<sequence>MRVLHAYKAYRPDVDGGVAAVIALLTAAGEEDLRSEILVARGMRGLGQSTAFDGVPSRAVASLGNLFGMPIAPQFPLALAWAIRKADVVALHAPFPLNDIGALAVPDHVGVVVHWHAEILGRRLLAGALAPLTRATLARADRIIVSDQIIAQNSALLRPHLAKCEAVPFGVDAAAWATLGADGCARAEALRRRHPRLIVALGRLVPYKGFDVLLAALPRIDGHLSIVGTGAERERLAQIAADAGVSNRVTFAGYLSAEEVRVHLRAARVFAFPSVTAAETFGISQLEAMAAGLPIVNTALPTAVPLVARHGLEALTVPPRDAAALASAINAVLDDPELAERLGRAAQARAREQFDHARFCARVRAIYREVYDARRG</sequence>
<dbReference type="SUPFAM" id="SSF53756">
    <property type="entry name" value="UDP-Glycosyltransferase/glycogen phosphorylase"/>
    <property type="match status" value="1"/>
</dbReference>
<accession>Q20YQ6</accession>
<dbReference type="RefSeq" id="WP_011474611.1">
    <property type="nucleotide sequence ID" value="NC_007925.1"/>
</dbReference>
<dbReference type="InterPro" id="IPR028098">
    <property type="entry name" value="Glyco_trans_4-like_N"/>
</dbReference>
<dbReference type="PANTHER" id="PTHR12526:SF627">
    <property type="entry name" value="D-RHAMNOSYLTRANSFERASE WBPZ"/>
    <property type="match status" value="1"/>
</dbReference>
<dbReference type="AlphaFoldDB" id="Q20YQ6"/>
<feature type="domain" description="Glycosyl transferase family 1" evidence="1">
    <location>
        <begin position="191"/>
        <end position="348"/>
    </location>
</feature>
<dbReference type="PANTHER" id="PTHR12526">
    <property type="entry name" value="GLYCOSYLTRANSFERASE"/>
    <property type="match status" value="1"/>
</dbReference>
<dbReference type="EMBL" id="CP000301">
    <property type="protein sequence ID" value="ABD89730.1"/>
    <property type="molecule type" value="Genomic_DNA"/>
</dbReference>
<dbReference type="STRING" id="316056.RPC_4206"/>
<dbReference type="GO" id="GO:0016757">
    <property type="term" value="F:glycosyltransferase activity"/>
    <property type="evidence" value="ECO:0007669"/>
    <property type="project" value="InterPro"/>
</dbReference>
<dbReference type="Pfam" id="PF00534">
    <property type="entry name" value="Glycos_transf_1"/>
    <property type="match status" value="1"/>
</dbReference>
<dbReference type="Gene3D" id="3.40.50.2000">
    <property type="entry name" value="Glycogen Phosphorylase B"/>
    <property type="match status" value="2"/>
</dbReference>